<feature type="domain" description="Dipicolinate synthase subunit A N-terminal" evidence="2">
    <location>
        <begin position="8"/>
        <end position="119"/>
    </location>
</feature>
<comment type="caution">
    <text evidence="3">The sequence shown here is derived from an EMBL/GenBank/DDBJ whole genome shotgun (WGS) entry which is preliminary data.</text>
</comment>
<sequence>MRHELNLWVAGGDMRQAKLAELLAADGHTVHSYALERMGPLDGVMAERTLSQAALADCVILPLPVADGAALHAPLAEEEHPLTQVLDALRPGQVVCAGRVTPEVEELAKSRGLQLYDYFAREELAVANAVPTAEGAIQIAMEELPITIHGARVLVIGCGRLGRALAWRLAGLGAKLSLAARSYADLAWIESCGYGVEHTGQLQGWLCSYDLVINTVPAQVLGQEELRDLKEGCLVIDLASKPGGADGGKGREKSVILILHSG</sequence>
<dbReference type="EMBL" id="JBBMFT010000002">
    <property type="protein sequence ID" value="MEQ2455841.1"/>
    <property type="molecule type" value="Genomic_DNA"/>
</dbReference>
<dbReference type="Pfam" id="PF16924">
    <property type="entry name" value="DpaA_N"/>
    <property type="match status" value="1"/>
</dbReference>
<accession>A0ABV1EQE9</accession>
<evidence type="ECO:0000259" key="1">
    <source>
        <dbReference type="Pfam" id="PF02826"/>
    </source>
</evidence>
<proteinExistence type="predicted"/>
<dbReference type="SUPFAM" id="SSF51735">
    <property type="entry name" value="NAD(P)-binding Rossmann-fold domains"/>
    <property type="match status" value="1"/>
</dbReference>
<organism evidence="3 4">
    <name type="scientific">Flavonifractor hominis</name>
    <dbReference type="NCBI Taxonomy" id="3133178"/>
    <lineage>
        <taxon>Bacteria</taxon>
        <taxon>Bacillati</taxon>
        <taxon>Bacillota</taxon>
        <taxon>Clostridia</taxon>
        <taxon>Eubacteriales</taxon>
        <taxon>Oscillospiraceae</taxon>
        <taxon>Flavonifractor</taxon>
    </lineage>
</organism>
<name>A0ABV1EQE9_9FIRM</name>
<feature type="domain" description="D-isomer specific 2-hydroxyacid dehydrogenase NAD-binding" evidence="1">
    <location>
        <begin position="144"/>
        <end position="239"/>
    </location>
</feature>
<dbReference type="InterPro" id="IPR006140">
    <property type="entry name" value="D-isomer_DH_NAD-bd"/>
</dbReference>
<dbReference type="RefSeq" id="WP_349139441.1">
    <property type="nucleotide sequence ID" value="NZ_JBBMFT010000002.1"/>
</dbReference>
<keyword evidence="4" id="KW-1185">Reference proteome</keyword>
<dbReference type="Pfam" id="PF02826">
    <property type="entry name" value="2-Hacid_dh_C"/>
    <property type="match status" value="1"/>
</dbReference>
<protein>
    <submittedName>
        <fullName evidence="3">Dipicolinate synthase subunit DpsA</fullName>
    </submittedName>
</protein>
<reference evidence="3 4" key="1">
    <citation type="submission" date="2024-03" db="EMBL/GenBank/DDBJ databases">
        <title>Human intestinal bacterial collection.</title>
        <authorList>
            <person name="Pauvert C."/>
            <person name="Hitch T.C.A."/>
            <person name="Clavel T."/>
        </authorList>
    </citation>
    <scope>NUCLEOTIDE SEQUENCE [LARGE SCALE GENOMIC DNA]</scope>
    <source>
        <strain evidence="3 4">CLA-AP-H34</strain>
    </source>
</reference>
<dbReference type="Gene3D" id="3.40.50.720">
    <property type="entry name" value="NAD(P)-binding Rossmann-like Domain"/>
    <property type="match status" value="1"/>
</dbReference>
<evidence type="ECO:0000313" key="3">
    <source>
        <dbReference type="EMBL" id="MEQ2455841.1"/>
    </source>
</evidence>
<evidence type="ECO:0000313" key="4">
    <source>
        <dbReference type="Proteomes" id="UP001440599"/>
    </source>
</evidence>
<evidence type="ECO:0000259" key="2">
    <source>
        <dbReference type="Pfam" id="PF16924"/>
    </source>
</evidence>
<dbReference type="InterPro" id="IPR031629">
    <property type="entry name" value="DpaA_N"/>
</dbReference>
<gene>
    <name evidence="3" type="ORF">WMO45_04845</name>
</gene>
<dbReference type="Proteomes" id="UP001440599">
    <property type="component" value="Unassembled WGS sequence"/>
</dbReference>
<dbReference type="InterPro" id="IPR036291">
    <property type="entry name" value="NAD(P)-bd_dom_sf"/>
</dbReference>